<proteinExistence type="predicted"/>
<dbReference type="Proteomes" id="UP000315295">
    <property type="component" value="Unassembled WGS sequence"/>
</dbReference>
<dbReference type="STRING" id="106549.A0A540MX87"/>
<name>A0A540MX87_MALBA</name>
<evidence type="ECO:0000313" key="2">
    <source>
        <dbReference type="EMBL" id="TQE03388.1"/>
    </source>
</evidence>
<comment type="caution">
    <text evidence="2">The sequence shown here is derived from an EMBL/GenBank/DDBJ whole genome shotgun (WGS) entry which is preliminary data.</text>
</comment>
<reference evidence="2 3" key="1">
    <citation type="journal article" date="2019" name="G3 (Bethesda)">
        <title>Sequencing of a Wild Apple (Malus baccata) Genome Unravels the Differences Between Cultivated and Wild Apple Species Regarding Disease Resistance and Cold Tolerance.</title>
        <authorList>
            <person name="Chen X."/>
        </authorList>
    </citation>
    <scope>NUCLEOTIDE SEQUENCE [LARGE SCALE GENOMIC DNA]</scope>
    <source>
        <strain evidence="3">cv. Shandingzi</strain>
        <tissue evidence="2">Leaves</tissue>
    </source>
</reference>
<organism evidence="2 3">
    <name type="scientific">Malus baccata</name>
    <name type="common">Siberian crab apple</name>
    <name type="synonym">Pyrus baccata</name>
    <dbReference type="NCBI Taxonomy" id="106549"/>
    <lineage>
        <taxon>Eukaryota</taxon>
        <taxon>Viridiplantae</taxon>
        <taxon>Streptophyta</taxon>
        <taxon>Embryophyta</taxon>
        <taxon>Tracheophyta</taxon>
        <taxon>Spermatophyta</taxon>
        <taxon>Magnoliopsida</taxon>
        <taxon>eudicotyledons</taxon>
        <taxon>Gunneridae</taxon>
        <taxon>Pentapetalae</taxon>
        <taxon>rosids</taxon>
        <taxon>fabids</taxon>
        <taxon>Rosales</taxon>
        <taxon>Rosaceae</taxon>
        <taxon>Amygdaloideae</taxon>
        <taxon>Maleae</taxon>
        <taxon>Malus</taxon>
    </lineage>
</organism>
<dbReference type="EMBL" id="VIEB01000155">
    <property type="protein sequence ID" value="TQE03388.1"/>
    <property type="molecule type" value="Genomic_DNA"/>
</dbReference>
<accession>A0A540MX87</accession>
<dbReference type="AlphaFoldDB" id="A0A540MX87"/>
<feature type="region of interest" description="Disordered" evidence="1">
    <location>
        <begin position="1"/>
        <end position="62"/>
    </location>
</feature>
<sequence length="62" mass="6916">MTESDDKVDSPSAEERSEAPVAARARPQRANRRQTRYVLSDSESEPASEDSDFDAVDDIDED</sequence>
<gene>
    <name evidence="2" type="ORF">C1H46_010953</name>
</gene>
<protein>
    <submittedName>
        <fullName evidence="2">Uncharacterized protein</fullName>
    </submittedName>
</protein>
<evidence type="ECO:0000256" key="1">
    <source>
        <dbReference type="SAM" id="MobiDB-lite"/>
    </source>
</evidence>
<feature type="compositionally biased region" description="Basic residues" evidence="1">
    <location>
        <begin position="26"/>
        <end position="35"/>
    </location>
</feature>
<feature type="compositionally biased region" description="Basic and acidic residues" evidence="1">
    <location>
        <begin position="1"/>
        <end position="18"/>
    </location>
</feature>
<feature type="compositionally biased region" description="Acidic residues" evidence="1">
    <location>
        <begin position="42"/>
        <end position="62"/>
    </location>
</feature>
<keyword evidence="3" id="KW-1185">Reference proteome</keyword>
<evidence type="ECO:0000313" key="3">
    <source>
        <dbReference type="Proteomes" id="UP000315295"/>
    </source>
</evidence>